<dbReference type="EMBL" id="JH712094">
    <property type="protein sequence ID" value="EFO27217.1"/>
    <property type="molecule type" value="Genomic_DNA"/>
</dbReference>
<accession>A0A1I7VMA1</accession>
<sequence length="249" mass="28580">MKMMTINVSSVVINVMFFMAMYIDHHWFLLWYIIGNSINTFTFAAIDYSLTCKPGYRISKIQRSPKHNGKLGSLLTQCELVERNIQLVKCTRLQSVPQCSGIPEGCSGQMWLAGFNLYVIENSTKVTLWDPICCTSKNISIDENACINDRLNQPNENFEHEIASDLVYRGLQCWHQYNANNKLFDMIWKMEICPFSPSVGKSQRSQDCPECECDCGKSQCPDTSYPFKLIHKHPENQSCQCRCDCTTFC</sequence>
<dbReference type="WBParaSite" id="EN70_411">
    <property type="protein sequence ID" value="EN70_411"/>
    <property type="gene ID" value="EN70_411"/>
</dbReference>
<evidence type="ECO:0000313" key="4">
    <source>
        <dbReference type="WBParaSite" id="EN70_411"/>
    </source>
</evidence>
<dbReference type="RefSeq" id="XP_003136848.1">
    <property type="nucleotide sequence ID" value="XM_003136800.1"/>
</dbReference>
<dbReference type="KEGG" id="loa:LOAG_01261"/>
<protein>
    <submittedName>
        <fullName evidence="4">WAK_assoc domain-containing protein</fullName>
    </submittedName>
</protein>
<feature type="transmembrane region" description="Helical" evidence="1">
    <location>
        <begin position="29"/>
        <end position="50"/>
    </location>
</feature>
<keyword evidence="1" id="KW-0472">Membrane</keyword>
<name>A0A1I7VMA1_LOALO</name>
<accession>A0A1S0U9T4</accession>
<feature type="transmembrane region" description="Helical" evidence="1">
    <location>
        <begin position="5"/>
        <end position="23"/>
    </location>
</feature>
<gene>
    <name evidence="2 4" type="ORF">LOAG_01261</name>
</gene>
<dbReference type="OrthoDB" id="5783032at2759"/>
<evidence type="ECO:0000313" key="3">
    <source>
        <dbReference type="Proteomes" id="UP000095285"/>
    </source>
</evidence>
<evidence type="ECO:0000256" key="1">
    <source>
        <dbReference type="SAM" id="Phobius"/>
    </source>
</evidence>
<keyword evidence="1" id="KW-1133">Transmembrane helix</keyword>
<dbReference type="eggNOG" id="KOG3665">
    <property type="taxonomic scope" value="Eukaryota"/>
</dbReference>
<dbReference type="FunCoup" id="A0A1I7VMA1">
    <property type="interactions" value="11"/>
</dbReference>
<dbReference type="OMA" id="IWKMEIC"/>
<dbReference type="CTD" id="9938640"/>
<keyword evidence="3" id="KW-1185">Reference proteome</keyword>
<evidence type="ECO:0000313" key="2">
    <source>
        <dbReference type="EMBL" id="EFO27217.1"/>
    </source>
</evidence>
<reference evidence="4" key="2">
    <citation type="submission" date="2016-11" db="UniProtKB">
        <authorList>
            <consortium name="WormBaseParasite"/>
        </authorList>
    </citation>
    <scope>IDENTIFICATION</scope>
</reference>
<proteinExistence type="predicted"/>
<keyword evidence="1" id="KW-0812">Transmembrane</keyword>
<dbReference type="GeneID" id="9938640"/>
<dbReference type="Proteomes" id="UP000095285">
    <property type="component" value="Unassembled WGS sequence"/>
</dbReference>
<reference evidence="2 3" key="1">
    <citation type="submission" date="2012-04" db="EMBL/GenBank/DDBJ databases">
        <title>The Genome Sequence of Loa loa.</title>
        <authorList>
            <consortium name="The Broad Institute Genome Sequencing Platform"/>
            <consortium name="Broad Institute Genome Sequencing Center for Infectious Disease"/>
            <person name="Nutman T.B."/>
            <person name="Fink D.L."/>
            <person name="Russ C."/>
            <person name="Young S."/>
            <person name="Zeng Q."/>
            <person name="Gargeya S."/>
            <person name="Alvarado L."/>
            <person name="Berlin A."/>
            <person name="Chapman S.B."/>
            <person name="Chen Z."/>
            <person name="Freedman E."/>
            <person name="Gellesch M."/>
            <person name="Goldberg J."/>
            <person name="Griggs A."/>
            <person name="Gujja S."/>
            <person name="Heilman E.R."/>
            <person name="Heiman D."/>
            <person name="Howarth C."/>
            <person name="Mehta T."/>
            <person name="Neiman D."/>
            <person name="Pearson M."/>
            <person name="Roberts A."/>
            <person name="Saif S."/>
            <person name="Shea T."/>
            <person name="Shenoy N."/>
            <person name="Sisk P."/>
            <person name="Stolte C."/>
            <person name="Sykes S."/>
            <person name="White J."/>
            <person name="Yandava C."/>
            <person name="Haas B."/>
            <person name="Henn M.R."/>
            <person name="Nusbaum C."/>
            <person name="Birren B."/>
        </authorList>
    </citation>
    <scope>NUCLEOTIDE SEQUENCE [LARGE SCALE GENOMIC DNA]</scope>
</reference>
<dbReference type="AlphaFoldDB" id="A0A1I7VMA1"/>
<dbReference type="STRING" id="7209.A0A1I7VMA1"/>
<organism evidence="3 4">
    <name type="scientific">Loa loa</name>
    <name type="common">Eye worm</name>
    <name type="synonym">Filaria loa</name>
    <dbReference type="NCBI Taxonomy" id="7209"/>
    <lineage>
        <taxon>Eukaryota</taxon>
        <taxon>Metazoa</taxon>
        <taxon>Ecdysozoa</taxon>
        <taxon>Nematoda</taxon>
        <taxon>Chromadorea</taxon>
        <taxon>Rhabditida</taxon>
        <taxon>Spirurina</taxon>
        <taxon>Spiruromorpha</taxon>
        <taxon>Filarioidea</taxon>
        <taxon>Onchocercidae</taxon>
        <taxon>Loa</taxon>
    </lineage>
</organism>